<evidence type="ECO:0000256" key="4">
    <source>
        <dbReference type="ARBA" id="ARBA00022597"/>
    </source>
</evidence>
<keyword evidence="5 9" id="KW-0812">Transmembrane</keyword>
<comment type="subcellular location">
    <subcellularLocation>
        <location evidence="1">Cell membrane</location>
        <topology evidence="1">Multi-pass membrane protein</topology>
    </subcellularLocation>
</comment>
<dbReference type="PIRSF" id="PIRSF006351">
    <property type="entry name" value="PTS_EIIC-Cellobiose"/>
    <property type="match status" value="1"/>
</dbReference>
<keyword evidence="2 8" id="KW-0813">Transport</keyword>
<protein>
    <recommendedName>
        <fullName evidence="8">Permease IIC component</fullName>
    </recommendedName>
</protein>
<gene>
    <name evidence="11" type="ORF">IV88_GL000992</name>
</gene>
<dbReference type="InterPro" id="IPR004501">
    <property type="entry name" value="PTS_EIIC_3"/>
</dbReference>
<dbReference type="Proteomes" id="UP000051249">
    <property type="component" value="Unassembled WGS sequence"/>
</dbReference>
<dbReference type="RefSeq" id="WP_057797989.1">
    <property type="nucleotide sequence ID" value="NZ_BJZZ01000003.1"/>
</dbReference>
<reference evidence="11 12" key="1">
    <citation type="journal article" date="2015" name="Genome Announc.">
        <title>Expanding the biotechnology potential of lactobacilli through comparative genomics of 213 strains and associated genera.</title>
        <authorList>
            <person name="Sun Z."/>
            <person name="Harris H.M."/>
            <person name="McCann A."/>
            <person name="Guo C."/>
            <person name="Argimon S."/>
            <person name="Zhang W."/>
            <person name="Yang X."/>
            <person name="Jeffery I.B."/>
            <person name="Cooney J.C."/>
            <person name="Kagawa T.F."/>
            <person name="Liu W."/>
            <person name="Song Y."/>
            <person name="Salvetti E."/>
            <person name="Wrobel A."/>
            <person name="Rasinkangas P."/>
            <person name="Parkhill J."/>
            <person name="Rea M.C."/>
            <person name="O'Sullivan O."/>
            <person name="Ritari J."/>
            <person name="Douillard F.P."/>
            <person name="Paul Ross R."/>
            <person name="Yang R."/>
            <person name="Briner A.E."/>
            <person name="Felis G.E."/>
            <person name="de Vos W.M."/>
            <person name="Barrangou R."/>
            <person name="Klaenhammer T.R."/>
            <person name="Caufield P.W."/>
            <person name="Cui Y."/>
            <person name="Zhang H."/>
            <person name="O'Toole P.W."/>
        </authorList>
    </citation>
    <scope>NUCLEOTIDE SEQUENCE [LARGE SCALE GENOMIC DNA]</scope>
    <source>
        <strain evidence="11 12">DSM 23026</strain>
    </source>
</reference>
<feature type="transmembrane region" description="Helical" evidence="9">
    <location>
        <begin position="65"/>
        <end position="87"/>
    </location>
</feature>
<dbReference type="EMBL" id="JQCQ01000003">
    <property type="protein sequence ID" value="KRO26077.1"/>
    <property type="molecule type" value="Genomic_DNA"/>
</dbReference>
<dbReference type="InterPro" id="IPR004796">
    <property type="entry name" value="PTS_IIC_cello"/>
</dbReference>
<dbReference type="GO" id="GO:0008982">
    <property type="term" value="F:protein-N(PI)-phosphohistidine-sugar phosphotransferase activity"/>
    <property type="evidence" value="ECO:0007669"/>
    <property type="project" value="UniProtKB-UniRule"/>
</dbReference>
<evidence type="ECO:0000256" key="2">
    <source>
        <dbReference type="ARBA" id="ARBA00022448"/>
    </source>
</evidence>
<evidence type="ECO:0000313" key="11">
    <source>
        <dbReference type="EMBL" id="KRO26077.1"/>
    </source>
</evidence>
<evidence type="ECO:0000256" key="8">
    <source>
        <dbReference type="PIRNR" id="PIRNR006351"/>
    </source>
</evidence>
<dbReference type="PANTHER" id="PTHR33989">
    <property type="match status" value="1"/>
</dbReference>
<keyword evidence="3 8" id="KW-1003">Cell membrane</keyword>
<dbReference type="GO" id="GO:0009401">
    <property type="term" value="P:phosphoenolpyruvate-dependent sugar phosphotransferase system"/>
    <property type="evidence" value="ECO:0007669"/>
    <property type="project" value="InterPro"/>
</dbReference>
<dbReference type="GO" id="GO:1901264">
    <property type="term" value="P:carbohydrate derivative transport"/>
    <property type="evidence" value="ECO:0007669"/>
    <property type="project" value="TreeGrafter"/>
</dbReference>
<evidence type="ECO:0000256" key="1">
    <source>
        <dbReference type="ARBA" id="ARBA00004651"/>
    </source>
</evidence>
<dbReference type="PANTHER" id="PTHR33989:SF4">
    <property type="entry name" value="PTS SYSTEM N,N'-DIACETYLCHITOBIOSE-SPECIFIC EIIC COMPONENT"/>
    <property type="match status" value="1"/>
</dbReference>
<feature type="domain" description="PTS EIIC type-3" evidence="10">
    <location>
        <begin position="5"/>
        <end position="427"/>
    </location>
</feature>
<evidence type="ECO:0000259" key="10">
    <source>
        <dbReference type="PROSITE" id="PS51105"/>
    </source>
</evidence>
<dbReference type="Pfam" id="PF02378">
    <property type="entry name" value="PTS_EIIC"/>
    <property type="match status" value="1"/>
</dbReference>
<evidence type="ECO:0000256" key="7">
    <source>
        <dbReference type="ARBA" id="ARBA00023136"/>
    </source>
</evidence>
<dbReference type="OrthoDB" id="1550290at2"/>
<feature type="transmembrane region" description="Helical" evidence="9">
    <location>
        <begin position="188"/>
        <end position="208"/>
    </location>
</feature>
<evidence type="ECO:0000256" key="3">
    <source>
        <dbReference type="ARBA" id="ARBA00022475"/>
    </source>
</evidence>
<evidence type="ECO:0000256" key="5">
    <source>
        <dbReference type="ARBA" id="ARBA00022692"/>
    </source>
</evidence>
<keyword evidence="6 9" id="KW-1133">Transmembrane helix</keyword>
<keyword evidence="12" id="KW-1185">Reference proteome</keyword>
<comment type="caution">
    <text evidence="11">The sequence shown here is derived from an EMBL/GenBank/DDBJ whole genome shotgun (WGS) entry which is preliminary data.</text>
</comment>
<dbReference type="InterPro" id="IPR003352">
    <property type="entry name" value="PTS_EIIC"/>
</dbReference>
<feature type="transmembrane region" description="Helical" evidence="9">
    <location>
        <begin position="144"/>
        <end position="167"/>
    </location>
</feature>
<dbReference type="AlphaFoldDB" id="A0A0R2NPY4"/>
<accession>A0A0R2NPY4</accession>
<keyword evidence="7 8" id="KW-0472">Membrane</keyword>
<evidence type="ECO:0000313" key="12">
    <source>
        <dbReference type="Proteomes" id="UP000051249"/>
    </source>
</evidence>
<dbReference type="PATRIC" id="fig|480391.4.peg.1007"/>
<keyword evidence="4 8" id="KW-0762">Sugar transport</keyword>
<evidence type="ECO:0000256" key="9">
    <source>
        <dbReference type="SAM" id="Phobius"/>
    </source>
</evidence>
<feature type="transmembrane region" description="Helical" evidence="9">
    <location>
        <begin position="409"/>
        <end position="427"/>
    </location>
</feature>
<dbReference type="PROSITE" id="PS51105">
    <property type="entry name" value="PTS_EIIC_TYPE_3"/>
    <property type="match status" value="1"/>
</dbReference>
<dbReference type="InterPro" id="IPR051088">
    <property type="entry name" value="PTS_Sugar-EIIC/EIIB"/>
</dbReference>
<dbReference type="GO" id="GO:0005886">
    <property type="term" value="C:plasma membrane"/>
    <property type="evidence" value="ECO:0007669"/>
    <property type="project" value="UniProtKB-SubCell"/>
</dbReference>
<comment type="function">
    <text evidence="8">The phosphoenolpyruvate-dependent sugar phosphotransferase system (PTS), a major carbohydrate active -transport system, catalyzes the phosphorylation of incoming sugar substrates concomitant with their translocation across the cell membrane.</text>
</comment>
<feature type="transmembrane region" description="Helical" evidence="9">
    <location>
        <begin position="302"/>
        <end position="322"/>
    </location>
</feature>
<evidence type="ECO:0000256" key="6">
    <source>
        <dbReference type="ARBA" id="ARBA00022989"/>
    </source>
</evidence>
<feature type="transmembrane region" description="Helical" evidence="9">
    <location>
        <begin position="235"/>
        <end position="264"/>
    </location>
</feature>
<proteinExistence type="predicted"/>
<dbReference type="NCBIfam" id="TIGR00410">
    <property type="entry name" value="lacE"/>
    <property type="match status" value="1"/>
</dbReference>
<organism evidence="11 12">
    <name type="scientific">Pediococcus argentinicus</name>
    <dbReference type="NCBI Taxonomy" id="480391"/>
    <lineage>
        <taxon>Bacteria</taxon>
        <taxon>Bacillati</taxon>
        <taxon>Bacillota</taxon>
        <taxon>Bacilli</taxon>
        <taxon>Lactobacillales</taxon>
        <taxon>Lactobacillaceae</taxon>
        <taxon>Pediococcus</taxon>
    </lineage>
</organism>
<sequence length="462" mass="49746">MNDWINNKLLPPVMKFVNTKAIMAMRDGMLFSLPFTMVGSLFLLLSALPVPAWSNWMMSVGLTPYWTQAFNATMAIMSVFAVIGIAYSWVKNEGFDPLPAGLTGLVSFFLVMRPSTPVMDGTKTVISAAKAPVLLNGGFIDRTWLGGQGMIAAIIIGMLTGLVYTWFVKNNITIKLPDQVPPAVAGSFTALVPAAAITAGWLAIYAFFDITTHSTMVEWIYKVIQTPLQGITDSFGGVVVVALLVPFFWFFGVHGAVIVGGIMGPILGSNALQNAAIVKAHGVAGLTAANGAHVFTQSLLDQFGTVTGSGMTIGLVVFMAFFAKSEQMKSIGRLSFLPGVFNINEPVLFGVPVVLNPLLAVPFMIMPLLSMGSTYWLIKLGVLPYLTGVQVPWTTPAIISGFFVGGWKIALWQAIMLVLSFFVYFFFARKQDQILFAQEQAAGNADHAEEAKDAATKEKATA</sequence>
<name>A0A0R2NPY4_9LACO</name>